<evidence type="ECO:0000256" key="3">
    <source>
        <dbReference type="ARBA" id="ARBA00022692"/>
    </source>
</evidence>
<feature type="transmembrane region" description="Helical" evidence="6">
    <location>
        <begin position="47"/>
        <end position="69"/>
    </location>
</feature>
<dbReference type="Proteomes" id="UP001597110">
    <property type="component" value="Unassembled WGS sequence"/>
</dbReference>
<sequence length="317" mass="32542">MAAPSAASPRSVSPTASTLAVAIALAAVYLIWGSTYLGIRFALEGGWPALLGVSGGRMLFAGMLLYAVLRLRGVAPPTRAQWPTLAVLGALMMFVGNGAVVVAEKTVSSGLAAIAIASMPLWMGLFGAMAGRHPSRGEWLGIAIGFAGVLWLNAGSSLSAQPLGLVLLLIAPIAWAFGSVWSRGRDLPSPFMAAAAQMLVGGVLLVALGLITGERLPTAPTAHGTAWLAYLAIFGSIVGFGAYLWLLDHVRPALASSYAYVNPPIAVLLGAWLGGERFGLHDLGALALILCGVIAIARAKSRGDAPVAVTPREANDA</sequence>
<comment type="caution">
    <text evidence="8">The sequence shown here is derived from an EMBL/GenBank/DDBJ whole genome shotgun (WGS) entry which is preliminary data.</text>
</comment>
<feature type="transmembrane region" description="Helical" evidence="6">
    <location>
        <begin position="225"/>
        <end position="246"/>
    </location>
</feature>
<dbReference type="SUPFAM" id="SSF103481">
    <property type="entry name" value="Multidrug resistance efflux transporter EmrE"/>
    <property type="match status" value="2"/>
</dbReference>
<dbReference type="InterPro" id="IPR000620">
    <property type="entry name" value="EamA_dom"/>
</dbReference>
<feature type="transmembrane region" description="Helical" evidence="6">
    <location>
        <begin position="137"/>
        <end position="154"/>
    </location>
</feature>
<feature type="transmembrane region" description="Helical" evidence="6">
    <location>
        <begin position="12"/>
        <end position="32"/>
    </location>
</feature>
<evidence type="ECO:0000256" key="4">
    <source>
        <dbReference type="ARBA" id="ARBA00022989"/>
    </source>
</evidence>
<feature type="transmembrane region" description="Helical" evidence="6">
    <location>
        <begin position="109"/>
        <end position="130"/>
    </location>
</feature>
<feature type="transmembrane region" description="Helical" evidence="6">
    <location>
        <begin position="160"/>
        <end position="181"/>
    </location>
</feature>
<comment type="similarity">
    <text evidence="2">Belongs to the EamA transporter family.</text>
</comment>
<dbReference type="InterPro" id="IPR050638">
    <property type="entry name" value="AA-Vitamin_Transporters"/>
</dbReference>
<feature type="domain" description="EamA" evidence="7">
    <location>
        <begin position="163"/>
        <end position="296"/>
    </location>
</feature>
<keyword evidence="5 6" id="KW-0472">Membrane</keyword>
<keyword evidence="4 6" id="KW-1133">Transmembrane helix</keyword>
<proteinExistence type="inferred from homology"/>
<feature type="transmembrane region" description="Helical" evidence="6">
    <location>
        <begin position="193"/>
        <end position="213"/>
    </location>
</feature>
<evidence type="ECO:0000256" key="5">
    <source>
        <dbReference type="ARBA" id="ARBA00023136"/>
    </source>
</evidence>
<dbReference type="RefSeq" id="WP_386822754.1">
    <property type="nucleotide sequence ID" value="NZ_JBHTIF010000001.1"/>
</dbReference>
<keyword evidence="3 6" id="KW-0812">Transmembrane</keyword>
<evidence type="ECO:0000256" key="2">
    <source>
        <dbReference type="ARBA" id="ARBA00007362"/>
    </source>
</evidence>
<dbReference type="PANTHER" id="PTHR32322:SF2">
    <property type="entry name" value="EAMA DOMAIN-CONTAINING PROTEIN"/>
    <property type="match status" value="1"/>
</dbReference>
<dbReference type="PANTHER" id="PTHR32322">
    <property type="entry name" value="INNER MEMBRANE TRANSPORTER"/>
    <property type="match status" value="1"/>
</dbReference>
<gene>
    <name evidence="8" type="primary">yedA</name>
    <name evidence="8" type="ORF">ACFQ0E_05935</name>
</gene>
<comment type="subcellular location">
    <subcellularLocation>
        <location evidence="1">Membrane</location>
        <topology evidence="1">Multi-pass membrane protein</topology>
    </subcellularLocation>
</comment>
<organism evidence="8 9">
    <name type="scientific">Lysobacter brunescens</name>
    <dbReference type="NCBI Taxonomy" id="262323"/>
    <lineage>
        <taxon>Bacteria</taxon>
        <taxon>Pseudomonadati</taxon>
        <taxon>Pseudomonadota</taxon>
        <taxon>Gammaproteobacteria</taxon>
        <taxon>Lysobacterales</taxon>
        <taxon>Lysobacteraceae</taxon>
        <taxon>Lysobacter</taxon>
    </lineage>
</organism>
<dbReference type="InterPro" id="IPR037185">
    <property type="entry name" value="EmrE-like"/>
</dbReference>
<evidence type="ECO:0000313" key="9">
    <source>
        <dbReference type="Proteomes" id="UP001597110"/>
    </source>
</evidence>
<evidence type="ECO:0000256" key="1">
    <source>
        <dbReference type="ARBA" id="ARBA00004141"/>
    </source>
</evidence>
<keyword evidence="9" id="KW-1185">Reference proteome</keyword>
<accession>A0ABW2YE41</accession>
<evidence type="ECO:0000256" key="6">
    <source>
        <dbReference type="SAM" id="Phobius"/>
    </source>
</evidence>
<feature type="transmembrane region" description="Helical" evidence="6">
    <location>
        <begin position="81"/>
        <end position="103"/>
    </location>
</feature>
<name>A0ABW2YE41_9GAMM</name>
<evidence type="ECO:0000259" key="7">
    <source>
        <dbReference type="Pfam" id="PF00892"/>
    </source>
</evidence>
<dbReference type="NCBIfam" id="NF008432">
    <property type="entry name" value="PRK11272.1"/>
    <property type="match status" value="1"/>
</dbReference>
<feature type="domain" description="EamA" evidence="7">
    <location>
        <begin position="23"/>
        <end position="153"/>
    </location>
</feature>
<dbReference type="EMBL" id="JBHTIF010000001">
    <property type="protein sequence ID" value="MFD0725138.1"/>
    <property type="molecule type" value="Genomic_DNA"/>
</dbReference>
<protein>
    <submittedName>
        <fullName evidence="8">Drug/metabolite exporter YedA</fullName>
    </submittedName>
</protein>
<evidence type="ECO:0000313" key="8">
    <source>
        <dbReference type="EMBL" id="MFD0725138.1"/>
    </source>
</evidence>
<feature type="transmembrane region" description="Helical" evidence="6">
    <location>
        <begin position="278"/>
        <end position="297"/>
    </location>
</feature>
<dbReference type="Pfam" id="PF00892">
    <property type="entry name" value="EamA"/>
    <property type="match status" value="2"/>
</dbReference>
<reference evidence="9" key="1">
    <citation type="journal article" date="2019" name="Int. J. Syst. Evol. Microbiol.">
        <title>The Global Catalogue of Microorganisms (GCM) 10K type strain sequencing project: providing services to taxonomists for standard genome sequencing and annotation.</title>
        <authorList>
            <consortium name="The Broad Institute Genomics Platform"/>
            <consortium name="The Broad Institute Genome Sequencing Center for Infectious Disease"/>
            <person name="Wu L."/>
            <person name="Ma J."/>
        </authorList>
    </citation>
    <scope>NUCLEOTIDE SEQUENCE [LARGE SCALE GENOMIC DNA]</scope>
    <source>
        <strain evidence="9">CCUG 55585</strain>
    </source>
</reference>